<keyword evidence="1" id="KW-0805">Transcription regulation</keyword>
<dbReference type="SUPFAM" id="SSF47413">
    <property type="entry name" value="lambda repressor-like DNA-binding domains"/>
    <property type="match status" value="1"/>
</dbReference>
<dbReference type="PANTHER" id="PTHR30146:SF150">
    <property type="entry name" value="ARABINOSE METABOLISM TRANSCRIPTIONAL REPRESSOR"/>
    <property type="match status" value="1"/>
</dbReference>
<dbReference type="Gene3D" id="3.40.50.2300">
    <property type="match status" value="2"/>
</dbReference>
<dbReference type="AlphaFoldDB" id="A0A7L7KS24"/>
<dbReference type="EMBL" id="CP048914">
    <property type="protein sequence ID" value="QMS85533.1"/>
    <property type="molecule type" value="Genomic_DNA"/>
</dbReference>
<dbReference type="InterPro" id="IPR046335">
    <property type="entry name" value="LacI/GalR-like_sensor"/>
</dbReference>
<gene>
    <name evidence="5" type="ORF">G4Z02_07195</name>
</gene>
<dbReference type="InterPro" id="IPR028082">
    <property type="entry name" value="Peripla_BP_I"/>
</dbReference>
<dbReference type="GO" id="GO:0000976">
    <property type="term" value="F:transcription cis-regulatory region binding"/>
    <property type="evidence" value="ECO:0007669"/>
    <property type="project" value="TreeGrafter"/>
</dbReference>
<reference evidence="5 6" key="1">
    <citation type="submission" date="2020-02" db="EMBL/GenBank/DDBJ databases">
        <authorList>
            <person name="Zheng R.K."/>
            <person name="Sun C.M."/>
        </authorList>
    </citation>
    <scope>NUCLEOTIDE SEQUENCE [LARGE SCALE GENOMIC DNA]</scope>
    <source>
        <strain evidence="6">zrk13</strain>
    </source>
</reference>
<dbReference type="Proteomes" id="UP000514720">
    <property type="component" value="Chromosome"/>
</dbReference>
<organism evidence="5 6">
    <name type="scientific">Candidatus Xianfuyuplasma coldseepsis</name>
    <dbReference type="NCBI Taxonomy" id="2782163"/>
    <lineage>
        <taxon>Bacteria</taxon>
        <taxon>Bacillati</taxon>
        <taxon>Mycoplasmatota</taxon>
        <taxon>Mollicutes</taxon>
        <taxon>Candidatus Izemoplasmatales</taxon>
        <taxon>Candidatus Izemoplasmataceae</taxon>
        <taxon>Candidatus Xianfuyuplasma</taxon>
    </lineage>
</organism>
<dbReference type="InterPro" id="IPR010982">
    <property type="entry name" value="Lambda_DNA-bd_dom_sf"/>
</dbReference>
<evidence type="ECO:0000313" key="6">
    <source>
        <dbReference type="Proteomes" id="UP000514720"/>
    </source>
</evidence>
<proteinExistence type="predicted"/>
<dbReference type="Gene3D" id="1.10.260.40">
    <property type="entry name" value="lambda repressor-like DNA-binding domains"/>
    <property type="match status" value="1"/>
</dbReference>
<dbReference type="RefSeq" id="WP_258877334.1">
    <property type="nucleotide sequence ID" value="NZ_CP048914.1"/>
</dbReference>
<sequence>MSKATIYDVAGAARVSLATVSRAINNPEKVKPETRERVLRVIEELGYKPNAFAKGLASRKSTTVAVVVPDMSRASIAEMMNGIADIARVYKYSILLYVLESEDASEEDILREIIAAQVDGILYLNDEITSPQYEFLRTIKNTYQIPVVLTNTFYPEDDEIPSVSIDYERAGYEITKKLLDEGRKHIYMVSTVRKYMVNDLKEAGYLRAMNESGLEPKVMRTSGRISINTEHFNEYFKDNKVDGVIAVRDSIAISFMNVAFENDVRIPEDIGVCGFQNTKYARLARPQLSCVDLPIYDMGAVGMRLLTKLMNKEEVTDRVIKLPHSIVLRKTTL</sequence>
<keyword evidence="6" id="KW-1185">Reference proteome</keyword>
<dbReference type="PROSITE" id="PS50932">
    <property type="entry name" value="HTH_LACI_2"/>
    <property type="match status" value="1"/>
</dbReference>
<keyword evidence="3" id="KW-0804">Transcription</keyword>
<accession>A0A7L7KS24</accession>
<dbReference type="Pfam" id="PF13377">
    <property type="entry name" value="Peripla_BP_3"/>
    <property type="match status" value="1"/>
</dbReference>
<evidence type="ECO:0000256" key="2">
    <source>
        <dbReference type="ARBA" id="ARBA00023125"/>
    </source>
</evidence>
<dbReference type="PANTHER" id="PTHR30146">
    <property type="entry name" value="LACI-RELATED TRANSCRIPTIONAL REPRESSOR"/>
    <property type="match status" value="1"/>
</dbReference>
<evidence type="ECO:0000256" key="1">
    <source>
        <dbReference type="ARBA" id="ARBA00023015"/>
    </source>
</evidence>
<evidence type="ECO:0000256" key="3">
    <source>
        <dbReference type="ARBA" id="ARBA00023163"/>
    </source>
</evidence>
<dbReference type="CDD" id="cd01392">
    <property type="entry name" value="HTH_LacI"/>
    <property type="match status" value="1"/>
</dbReference>
<dbReference type="InterPro" id="IPR000843">
    <property type="entry name" value="HTH_LacI"/>
</dbReference>
<name>A0A7L7KS24_9MOLU</name>
<evidence type="ECO:0000259" key="4">
    <source>
        <dbReference type="PROSITE" id="PS50932"/>
    </source>
</evidence>
<feature type="domain" description="HTH lacI-type" evidence="4">
    <location>
        <begin position="4"/>
        <end position="58"/>
    </location>
</feature>
<evidence type="ECO:0000313" key="5">
    <source>
        <dbReference type="EMBL" id="QMS85533.1"/>
    </source>
</evidence>
<dbReference type="SUPFAM" id="SSF53822">
    <property type="entry name" value="Periplasmic binding protein-like I"/>
    <property type="match status" value="1"/>
</dbReference>
<dbReference type="KEGG" id="xcl:G4Z02_07195"/>
<dbReference type="SMART" id="SM00354">
    <property type="entry name" value="HTH_LACI"/>
    <property type="match status" value="1"/>
</dbReference>
<dbReference type="GO" id="GO:0003700">
    <property type="term" value="F:DNA-binding transcription factor activity"/>
    <property type="evidence" value="ECO:0007669"/>
    <property type="project" value="TreeGrafter"/>
</dbReference>
<protein>
    <submittedName>
        <fullName evidence="5">LacI family DNA-binding transcriptional regulator</fullName>
    </submittedName>
</protein>
<dbReference type="PROSITE" id="PS00356">
    <property type="entry name" value="HTH_LACI_1"/>
    <property type="match status" value="1"/>
</dbReference>
<keyword evidence="2 5" id="KW-0238">DNA-binding</keyword>
<dbReference type="Pfam" id="PF00356">
    <property type="entry name" value="LacI"/>
    <property type="match status" value="1"/>
</dbReference>